<keyword evidence="3" id="KW-1185">Reference proteome</keyword>
<sequence length="295" mass="31724">MSSTTRTAGARRAAPVEAQPPPHAAIPRHEGDVAAQAAADARRAANELAEADDALTLARARLQEAIDEAPRVSPRVATAAADVSAAEELLDHAVEAQLEADRRAEDCRGAVLVAQAAVEDLAGSSTVTGAQQVRAEQGLAQAQRAVVSAERALTRRTAARQHAGDVLAGAEQGLEEARSRPQSDSSAVLKARMDLGRSERAQRAAQERAAATKKSYEQVVHNADGGAAALPVRKYYGSLDEFVVEYLLRNWRRRDGDTTSHWCARWWKHAEAGTRLGHLWEAFEVLRHEQAPGMS</sequence>
<gene>
    <name evidence="2" type="ORF">HNR15_003469</name>
</gene>
<comment type="caution">
    <text evidence="2">The sequence shown here is derived from an EMBL/GenBank/DDBJ whole genome shotgun (WGS) entry which is preliminary data.</text>
</comment>
<evidence type="ECO:0000313" key="2">
    <source>
        <dbReference type="EMBL" id="NYJ76451.1"/>
    </source>
</evidence>
<dbReference type="InterPro" id="IPR032584">
    <property type="entry name" value="DUF4913"/>
</dbReference>
<dbReference type="EMBL" id="JACCFW010000002">
    <property type="protein sequence ID" value="NYJ76451.1"/>
    <property type="molecule type" value="Genomic_DNA"/>
</dbReference>
<feature type="non-terminal residue" evidence="2">
    <location>
        <position position="295"/>
    </location>
</feature>
<name>A0A853DNW4_9MICO</name>
<dbReference type="RefSeq" id="WP_179483846.1">
    <property type="nucleotide sequence ID" value="NZ_JACCFW010000002.1"/>
</dbReference>
<dbReference type="Proteomes" id="UP000571817">
    <property type="component" value="Unassembled WGS sequence"/>
</dbReference>
<dbReference type="AlphaFoldDB" id="A0A853DNW4"/>
<reference evidence="2 3" key="1">
    <citation type="submission" date="2020-07" db="EMBL/GenBank/DDBJ databases">
        <title>Sequencing the genomes of 1000 actinobacteria strains.</title>
        <authorList>
            <person name="Klenk H.-P."/>
        </authorList>
    </citation>
    <scope>NUCLEOTIDE SEQUENCE [LARGE SCALE GENOMIC DNA]</scope>
    <source>
        <strain evidence="2 3">DSM 29531</strain>
    </source>
</reference>
<organism evidence="2 3">
    <name type="scientific">Allobranchiibius huperziae</name>
    <dbReference type="NCBI Taxonomy" id="1874116"/>
    <lineage>
        <taxon>Bacteria</taxon>
        <taxon>Bacillati</taxon>
        <taxon>Actinomycetota</taxon>
        <taxon>Actinomycetes</taxon>
        <taxon>Micrococcales</taxon>
        <taxon>Dermacoccaceae</taxon>
        <taxon>Allobranchiibius</taxon>
    </lineage>
</organism>
<protein>
    <submittedName>
        <fullName evidence="2">Uncharacterized protein</fullName>
    </submittedName>
</protein>
<evidence type="ECO:0000313" key="3">
    <source>
        <dbReference type="Proteomes" id="UP000571817"/>
    </source>
</evidence>
<accession>A0A853DNW4</accession>
<feature type="region of interest" description="Disordered" evidence="1">
    <location>
        <begin position="1"/>
        <end position="39"/>
    </location>
</feature>
<feature type="compositionally biased region" description="Low complexity" evidence="1">
    <location>
        <begin position="1"/>
        <end position="13"/>
    </location>
</feature>
<evidence type="ECO:0000256" key="1">
    <source>
        <dbReference type="SAM" id="MobiDB-lite"/>
    </source>
</evidence>
<proteinExistence type="predicted"/>
<dbReference type="Pfam" id="PF16259">
    <property type="entry name" value="DUF4913"/>
    <property type="match status" value="1"/>
</dbReference>